<dbReference type="Proteomes" id="UP000295043">
    <property type="component" value="Unassembled WGS sequence"/>
</dbReference>
<dbReference type="InterPro" id="IPR041685">
    <property type="entry name" value="AAA_GajA/Old/RecF-like"/>
</dbReference>
<evidence type="ECO:0000313" key="2">
    <source>
        <dbReference type="EMBL" id="TCN27599.1"/>
    </source>
</evidence>
<dbReference type="PANTHER" id="PTHR43581">
    <property type="entry name" value="ATP/GTP PHOSPHATASE"/>
    <property type="match status" value="1"/>
</dbReference>
<name>A0A4R2BN41_9HYPH</name>
<feature type="domain" description="Endonuclease GajA/Old nuclease/RecF-like AAA" evidence="1">
    <location>
        <begin position="101"/>
        <end position="209"/>
    </location>
</feature>
<accession>A0A4R2BN41</accession>
<reference evidence="2 3" key="1">
    <citation type="submission" date="2019-03" db="EMBL/GenBank/DDBJ databases">
        <title>Genomic Encyclopedia of Type Strains, Phase IV (KMG-V): Genome sequencing to study the core and pangenomes of soil and plant-associated prokaryotes.</title>
        <authorList>
            <person name="Whitman W."/>
        </authorList>
    </citation>
    <scope>NUCLEOTIDE SEQUENCE [LARGE SCALE GENOMIC DNA]</scope>
    <source>
        <strain evidence="2 3">23C40</strain>
    </source>
</reference>
<evidence type="ECO:0000259" key="1">
    <source>
        <dbReference type="Pfam" id="PF13175"/>
    </source>
</evidence>
<sequence length="264" mass="30093">MRSGTYHKLRHRLNNICLLNLFFHAVEAINQSLTSYFQSVEYIGPARVRSERFYRQQELEVSEISPDGRNLPMFLASLSRPRLEHFSDWVEKMFGYGVSVRKSEGHISINLEQSGKSINVVDTGYGVSQVLPVLAQIWWMRQGVRDRRFIPARSKNRKLLAIEQPELHLHPAHQALLADVFVEALSARSTSSSEVDLSFLVETHSESMVNRLGELVAKGDIAPEDLQIVIFGDSQANLGESDIQLSTYDHNGILQNWPYGFFNY</sequence>
<dbReference type="PANTHER" id="PTHR43581:SF2">
    <property type="entry name" value="EXCINUCLEASE ATPASE SUBUNIT"/>
    <property type="match status" value="1"/>
</dbReference>
<proteinExistence type="predicted"/>
<dbReference type="EMBL" id="SLVU01000015">
    <property type="protein sequence ID" value="TCN27599.1"/>
    <property type="molecule type" value="Genomic_DNA"/>
</dbReference>
<gene>
    <name evidence="2" type="ORF">EV184_11557</name>
</gene>
<evidence type="ECO:0000313" key="3">
    <source>
        <dbReference type="Proteomes" id="UP000295043"/>
    </source>
</evidence>
<protein>
    <submittedName>
        <fullName evidence="2">AAA ATPase-like protein</fullName>
    </submittedName>
</protein>
<organism evidence="2 3">
    <name type="scientific">Sinorhizobium americanum</name>
    <dbReference type="NCBI Taxonomy" id="194963"/>
    <lineage>
        <taxon>Bacteria</taxon>
        <taxon>Pseudomonadati</taxon>
        <taxon>Pseudomonadota</taxon>
        <taxon>Alphaproteobacteria</taxon>
        <taxon>Hyphomicrobiales</taxon>
        <taxon>Rhizobiaceae</taxon>
        <taxon>Sinorhizobium/Ensifer group</taxon>
        <taxon>Sinorhizobium</taxon>
    </lineage>
</organism>
<dbReference type="AlphaFoldDB" id="A0A4R2BN41"/>
<dbReference type="InterPro" id="IPR051396">
    <property type="entry name" value="Bact_Antivir_Def_Nuclease"/>
</dbReference>
<dbReference type="Pfam" id="PF13175">
    <property type="entry name" value="AAA_15"/>
    <property type="match status" value="1"/>
</dbReference>
<comment type="caution">
    <text evidence="2">The sequence shown here is derived from an EMBL/GenBank/DDBJ whole genome shotgun (WGS) entry which is preliminary data.</text>
</comment>